<dbReference type="RefSeq" id="WP_260791718.1">
    <property type="nucleotide sequence ID" value="NZ_CP093313.1"/>
</dbReference>
<evidence type="ECO:0000313" key="9">
    <source>
        <dbReference type="Proteomes" id="UP001059380"/>
    </source>
</evidence>
<evidence type="ECO:0000313" key="8">
    <source>
        <dbReference type="EMBL" id="UWZ82533.1"/>
    </source>
</evidence>
<dbReference type="InterPro" id="IPR036909">
    <property type="entry name" value="Cyt_c-like_dom_sf"/>
</dbReference>
<evidence type="ECO:0000256" key="3">
    <source>
        <dbReference type="ARBA" id="ARBA00023004"/>
    </source>
</evidence>
<dbReference type="GO" id="GO:0020037">
    <property type="term" value="F:heme binding"/>
    <property type="evidence" value="ECO:0007669"/>
    <property type="project" value="InterPro"/>
</dbReference>
<dbReference type="InterPro" id="IPR009056">
    <property type="entry name" value="Cyt_c-like_dom"/>
</dbReference>
<dbReference type="AlphaFoldDB" id="A0A9J7BMX6"/>
<sequence length="158" mass="16548">MRKPLLLLPAVLVMAYAGSLVSQQKPAHKPAPSEAAPPATIQVEPPRPEVKQIYKNDCAICHGDTGDGKGDIGKTMTLDDWTSPTALAGKSDEQLFNAIRKGSDGKMPPEDAARAKDNEIRGLVKYIRGMAKPGQPAAEPAAQPAATPAPASSSPTTK</sequence>
<dbReference type="SUPFAM" id="SSF46626">
    <property type="entry name" value="Cytochrome c"/>
    <property type="match status" value="1"/>
</dbReference>
<evidence type="ECO:0000256" key="1">
    <source>
        <dbReference type="ARBA" id="ARBA00022617"/>
    </source>
</evidence>
<evidence type="ECO:0000256" key="5">
    <source>
        <dbReference type="SAM" id="MobiDB-lite"/>
    </source>
</evidence>
<dbReference type="Proteomes" id="UP001059380">
    <property type="component" value="Chromosome"/>
</dbReference>
<proteinExistence type="predicted"/>
<keyword evidence="9" id="KW-1185">Reference proteome</keyword>
<dbReference type="PROSITE" id="PS51007">
    <property type="entry name" value="CYTC"/>
    <property type="match status" value="1"/>
</dbReference>
<feature type="domain" description="Cytochrome c" evidence="7">
    <location>
        <begin position="45"/>
        <end position="131"/>
    </location>
</feature>
<evidence type="ECO:0000256" key="2">
    <source>
        <dbReference type="ARBA" id="ARBA00022723"/>
    </source>
</evidence>
<dbReference type="EMBL" id="CP093313">
    <property type="protein sequence ID" value="UWZ82533.1"/>
    <property type="molecule type" value="Genomic_DNA"/>
</dbReference>
<accession>A0A9J7BMX6</accession>
<reference evidence="8" key="1">
    <citation type="submission" date="2021-04" db="EMBL/GenBank/DDBJ databases">
        <title>Phylogenetic analysis of Acidobacteriaceae.</title>
        <authorList>
            <person name="Qiu L."/>
            <person name="Zhang Q."/>
        </authorList>
    </citation>
    <scope>NUCLEOTIDE SEQUENCE</scope>
    <source>
        <strain evidence="8">DSM 25168</strain>
    </source>
</reference>
<dbReference type="KEGG" id="orp:MOP44_18395"/>
<dbReference type="Pfam" id="PF13442">
    <property type="entry name" value="Cytochrome_CBB3"/>
    <property type="match status" value="1"/>
</dbReference>
<dbReference type="Gene3D" id="1.10.760.10">
    <property type="entry name" value="Cytochrome c-like domain"/>
    <property type="match status" value="1"/>
</dbReference>
<organism evidence="8 9">
    <name type="scientific">Occallatibacter riparius</name>
    <dbReference type="NCBI Taxonomy" id="1002689"/>
    <lineage>
        <taxon>Bacteria</taxon>
        <taxon>Pseudomonadati</taxon>
        <taxon>Acidobacteriota</taxon>
        <taxon>Terriglobia</taxon>
        <taxon>Terriglobales</taxon>
        <taxon>Acidobacteriaceae</taxon>
        <taxon>Occallatibacter</taxon>
    </lineage>
</organism>
<gene>
    <name evidence="8" type="ORF">MOP44_18395</name>
</gene>
<dbReference type="GO" id="GO:0009055">
    <property type="term" value="F:electron transfer activity"/>
    <property type="evidence" value="ECO:0007669"/>
    <property type="project" value="InterPro"/>
</dbReference>
<keyword evidence="3 4" id="KW-0408">Iron</keyword>
<keyword evidence="6" id="KW-0732">Signal</keyword>
<keyword evidence="2 4" id="KW-0479">Metal-binding</keyword>
<feature type="chain" id="PRO_5039955000" evidence="6">
    <location>
        <begin position="23"/>
        <end position="158"/>
    </location>
</feature>
<feature type="signal peptide" evidence="6">
    <location>
        <begin position="1"/>
        <end position="22"/>
    </location>
</feature>
<evidence type="ECO:0000256" key="6">
    <source>
        <dbReference type="SAM" id="SignalP"/>
    </source>
</evidence>
<name>A0A9J7BMX6_9BACT</name>
<dbReference type="GO" id="GO:0046872">
    <property type="term" value="F:metal ion binding"/>
    <property type="evidence" value="ECO:0007669"/>
    <property type="project" value="UniProtKB-KW"/>
</dbReference>
<evidence type="ECO:0000256" key="4">
    <source>
        <dbReference type="PROSITE-ProRule" id="PRU00433"/>
    </source>
</evidence>
<keyword evidence="1 4" id="KW-0349">Heme</keyword>
<evidence type="ECO:0000259" key="7">
    <source>
        <dbReference type="PROSITE" id="PS51007"/>
    </source>
</evidence>
<feature type="region of interest" description="Disordered" evidence="5">
    <location>
        <begin position="131"/>
        <end position="158"/>
    </location>
</feature>
<feature type="compositionally biased region" description="Low complexity" evidence="5">
    <location>
        <begin position="136"/>
        <end position="158"/>
    </location>
</feature>
<protein>
    <submittedName>
        <fullName evidence="8">Cytochrome c</fullName>
    </submittedName>
</protein>